<dbReference type="GO" id="GO:0005829">
    <property type="term" value="C:cytosol"/>
    <property type="evidence" value="ECO:0007669"/>
    <property type="project" value="TreeGrafter"/>
</dbReference>
<feature type="active site" description="Proton acceptor; specific for L-alanine" evidence="7">
    <location>
        <position position="244"/>
    </location>
</feature>
<evidence type="ECO:0000256" key="2">
    <source>
        <dbReference type="ARBA" id="ARBA00001933"/>
    </source>
</evidence>
<dbReference type="InterPro" id="IPR009006">
    <property type="entry name" value="Ala_racemase/Decarboxylase_C"/>
</dbReference>
<evidence type="ECO:0000313" key="11">
    <source>
        <dbReference type="EMBL" id="SMO43757.1"/>
    </source>
</evidence>
<proteinExistence type="inferred from homology"/>
<dbReference type="InterPro" id="IPR000821">
    <property type="entry name" value="Ala_racemase"/>
</dbReference>
<keyword evidence="6 7" id="KW-0413">Isomerase</keyword>
<dbReference type="PRINTS" id="PR00992">
    <property type="entry name" value="ALARACEMASE"/>
</dbReference>
<evidence type="ECO:0000256" key="3">
    <source>
        <dbReference type="ARBA" id="ARBA00007880"/>
    </source>
</evidence>
<accession>A0A521B9K6</accession>
<dbReference type="NCBIfam" id="TIGR00492">
    <property type="entry name" value="alr"/>
    <property type="match status" value="1"/>
</dbReference>
<evidence type="ECO:0000256" key="5">
    <source>
        <dbReference type="ARBA" id="ARBA00022898"/>
    </source>
</evidence>
<evidence type="ECO:0000256" key="4">
    <source>
        <dbReference type="ARBA" id="ARBA00013089"/>
    </source>
</evidence>
<comment type="pathway">
    <text evidence="7">Amino-acid biosynthesis; D-alanine biosynthesis; D-alanine from L-alanine: step 1/1.</text>
</comment>
<dbReference type="UniPathway" id="UPA00042">
    <property type="reaction ID" value="UER00497"/>
</dbReference>
<dbReference type="PROSITE" id="PS00395">
    <property type="entry name" value="ALANINE_RACEMASE"/>
    <property type="match status" value="1"/>
</dbReference>
<dbReference type="EC" id="5.1.1.1" evidence="4 7"/>
<dbReference type="PANTHER" id="PTHR30511:SF0">
    <property type="entry name" value="ALANINE RACEMASE, CATABOLIC-RELATED"/>
    <property type="match status" value="1"/>
</dbReference>
<dbReference type="HAMAP" id="MF_01201">
    <property type="entry name" value="Ala_racemase"/>
    <property type="match status" value="1"/>
</dbReference>
<feature type="active site" description="Proton acceptor; specific for D-alanine" evidence="7">
    <location>
        <position position="35"/>
    </location>
</feature>
<evidence type="ECO:0000256" key="9">
    <source>
        <dbReference type="PIRSR" id="PIRSR600821-52"/>
    </source>
</evidence>
<comment type="function">
    <text evidence="7">Catalyzes the interconversion of L-alanine and D-alanine. May also act on other amino acids.</text>
</comment>
<evidence type="ECO:0000256" key="8">
    <source>
        <dbReference type="PIRSR" id="PIRSR600821-50"/>
    </source>
</evidence>
<feature type="binding site" evidence="7 9">
    <location>
        <position position="292"/>
    </location>
    <ligand>
        <name>substrate</name>
    </ligand>
</feature>
<dbReference type="AlphaFoldDB" id="A0A521B9K6"/>
<dbReference type="InterPro" id="IPR020622">
    <property type="entry name" value="Ala_racemase_pyridoxalP-BS"/>
</dbReference>
<reference evidence="11 12" key="1">
    <citation type="submission" date="2017-05" db="EMBL/GenBank/DDBJ databases">
        <authorList>
            <person name="Varghese N."/>
            <person name="Submissions S."/>
        </authorList>
    </citation>
    <scope>NUCLEOTIDE SEQUENCE [LARGE SCALE GENOMIC DNA]</scope>
    <source>
        <strain evidence="11 12">DSM 29506</strain>
    </source>
</reference>
<dbReference type="Gene3D" id="2.40.37.10">
    <property type="entry name" value="Lyase, Ornithine Decarboxylase, Chain A, domain 1"/>
    <property type="match status" value="1"/>
</dbReference>
<sequence length="347" mass="37117">MATATLTIDLNALAENWRALDAASNSGVETAAVVKANGYGLGAGRVARVLAQAGARRFFVAVAEEAAAVREALGPGPEICVFSGHMSGDTDMIHDLHLTPMLNSIDQMLRHVEALPGHPFGVQLDTGMNRLGMEPAEWAALRDIALAQNIRLIMSHLACADEPDHPMNTYQQRVFVEMTEGCNVPRSLSATGGILLGPDYHFDVTRPGIGMYGGLPFEQAKPVAHIALPVIQIREVEPGETVGYGNTWTATAPARIATVAAGYADGIHRAMGPKTSLYAGETPCPIRGRISMDLIGVDVTHLDEDPKELSLLNHVQTVDVLADNAGTIGYEILTSLGARYRRRYTSS</sequence>
<dbReference type="InterPro" id="IPR011079">
    <property type="entry name" value="Ala_racemase_C"/>
</dbReference>
<evidence type="ECO:0000256" key="7">
    <source>
        <dbReference type="HAMAP-Rule" id="MF_01201"/>
    </source>
</evidence>
<evidence type="ECO:0000259" key="10">
    <source>
        <dbReference type="SMART" id="SM01005"/>
    </source>
</evidence>
<dbReference type="SMART" id="SM01005">
    <property type="entry name" value="Ala_racemase_C"/>
    <property type="match status" value="1"/>
</dbReference>
<dbReference type="PANTHER" id="PTHR30511">
    <property type="entry name" value="ALANINE RACEMASE"/>
    <property type="match status" value="1"/>
</dbReference>
<dbReference type="OrthoDB" id="9813814at2"/>
<dbReference type="Proteomes" id="UP000316030">
    <property type="component" value="Unassembled WGS sequence"/>
</dbReference>
<comment type="similarity">
    <text evidence="3 7">Belongs to the alanine racemase family.</text>
</comment>
<organism evidence="11 12">
    <name type="scientific">Thalassovita litoralis</name>
    <dbReference type="NCBI Taxonomy" id="1010611"/>
    <lineage>
        <taxon>Bacteria</taxon>
        <taxon>Pseudomonadati</taxon>
        <taxon>Pseudomonadota</taxon>
        <taxon>Alphaproteobacteria</taxon>
        <taxon>Rhodobacterales</taxon>
        <taxon>Roseobacteraceae</taxon>
        <taxon>Thalassovita</taxon>
    </lineage>
</organism>
<protein>
    <recommendedName>
        <fullName evidence="4 7">Alanine racemase</fullName>
        <ecNumber evidence="4 7">5.1.1.1</ecNumber>
    </recommendedName>
</protein>
<keyword evidence="5 7" id="KW-0663">Pyridoxal phosphate</keyword>
<dbReference type="EMBL" id="FXTO01000002">
    <property type="protein sequence ID" value="SMO43757.1"/>
    <property type="molecule type" value="Genomic_DNA"/>
</dbReference>
<comment type="cofactor">
    <cofactor evidence="2 7 8">
        <name>pyridoxal 5'-phosphate</name>
        <dbReference type="ChEBI" id="CHEBI:597326"/>
    </cofactor>
</comment>
<keyword evidence="12" id="KW-1185">Reference proteome</keyword>
<evidence type="ECO:0000313" key="12">
    <source>
        <dbReference type="Proteomes" id="UP000316030"/>
    </source>
</evidence>
<dbReference type="SUPFAM" id="SSF50621">
    <property type="entry name" value="Alanine racemase C-terminal domain-like"/>
    <property type="match status" value="1"/>
</dbReference>
<dbReference type="Pfam" id="PF00842">
    <property type="entry name" value="Ala_racemase_C"/>
    <property type="match status" value="1"/>
</dbReference>
<feature type="domain" description="Alanine racemase C-terminal" evidence="10">
    <location>
        <begin position="223"/>
        <end position="345"/>
    </location>
</feature>
<evidence type="ECO:0000256" key="6">
    <source>
        <dbReference type="ARBA" id="ARBA00023235"/>
    </source>
</evidence>
<dbReference type="GO" id="GO:0030170">
    <property type="term" value="F:pyridoxal phosphate binding"/>
    <property type="evidence" value="ECO:0007669"/>
    <property type="project" value="UniProtKB-UniRule"/>
</dbReference>
<dbReference type="CDD" id="cd00430">
    <property type="entry name" value="PLPDE_III_AR"/>
    <property type="match status" value="1"/>
</dbReference>
<feature type="binding site" evidence="7 9">
    <location>
        <position position="130"/>
    </location>
    <ligand>
        <name>substrate</name>
    </ligand>
</feature>
<name>A0A521B9K6_9RHOB</name>
<dbReference type="InterPro" id="IPR001608">
    <property type="entry name" value="Ala_racemase_N"/>
</dbReference>
<feature type="modified residue" description="N6-(pyridoxal phosphate)lysine" evidence="7 8">
    <location>
        <position position="35"/>
    </location>
</feature>
<evidence type="ECO:0000256" key="1">
    <source>
        <dbReference type="ARBA" id="ARBA00000316"/>
    </source>
</evidence>
<comment type="catalytic activity">
    <reaction evidence="1 7">
        <text>L-alanine = D-alanine</text>
        <dbReference type="Rhea" id="RHEA:20249"/>
        <dbReference type="ChEBI" id="CHEBI:57416"/>
        <dbReference type="ChEBI" id="CHEBI:57972"/>
        <dbReference type="EC" id="5.1.1.1"/>
    </reaction>
</comment>
<dbReference type="RefSeq" id="WP_142492007.1">
    <property type="nucleotide sequence ID" value="NZ_FXTO01000002.1"/>
</dbReference>
<dbReference type="GO" id="GO:0008784">
    <property type="term" value="F:alanine racemase activity"/>
    <property type="evidence" value="ECO:0007669"/>
    <property type="project" value="UniProtKB-UniRule"/>
</dbReference>
<dbReference type="SUPFAM" id="SSF51419">
    <property type="entry name" value="PLP-binding barrel"/>
    <property type="match status" value="1"/>
</dbReference>
<dbReference type="Pfam" id="PF01168">
    <property type="entry name" value="Ala_racemase_N"/>
    <property type="match status" value="1"/>
</dbReference>
<dbReference type="InterPro" id="IPR029066">
    <property type="entry name" value="PLP-binding_barrel"/>
</dbReference>
<dbReference type="GO" id="GO:0030632">
    <property type="term" value="P:D-alanine biosynthetic process"/>
    <property type="evidence" value="ECO:0007669"/>
    <property type="project" value="UniProtKB-UniRule"/>
</dbReference>
<gene>
    <name evidence="11" type="ORF">SAMN06265173_102250</name>
</gene>
<dbReference type="Gene3D" id="3.20.20.10">
    <property type="entry name" value="Alanine racemase"/>
    <property type="match status" value="1"/>
</dbReference>